<keyword evidence="10" id="KW-1185">Reference proteome</keyword>
<dbReference type="AlphaFoldDB" id="G3JCK4"/>
<dbReference type="RefSeq" id="XP_006667302.1">
    <property type="nucleotide sequence ID" value="XM_006667239.1"/>
</dbReference>
<feature type="transmembrane region" description="Helical" evidence="8">
    <location>
        <begin position="140"/>
        <end position="160"/>
    </location>
</feature>
<organism evidence="9 10">
    <name type="scientific">Cordyceps militaris (strain CM01)</name>
    <name type="common">Caterpillar fungus</name>
    <dbReference type="NCBI Taxonomy" id="983644"/>
    <lineage>
        <taxon>Eukaryota</taxon>
        <taxon>Fungi</taxon>
        <taxon>Dikarya</taxon>
        <taxon>Ascomycota</taxon>
        <taxon>Pezizomycotina</taxon>
        <taxon>Sordariomycetes</taxon>
        <taxon>Hypocreomycetidae</taxon>
        <taxon>Hypocreales</taxon>
        <taxon>Cordycipitaceae</taxon>
        <taxon>Cordyceps</taxon>
    </lineage>
</organism>
<sequence length="393" mass="42750">MSSSSDLNRLHTHDLELGVSEAIARHVSRHVVQPKPVSQRRLDFERARPRWVRECLAEATGVFFYVFPGIAAVASFTLNLESPVGVAAFGSLFQIGWAFGFGIALAIICCAPTSGGHFNPCITIALWFWQGFPLKKVPQYIVSQIFGAFIAGLIVMGMYWPQISAMKAEFIAAGKPLVANGAPASILCSFPNANQTNLGFLFMTEFFVDAFLALVIWACIDPANPFIAPASAPFVIGVAYAAMVWGFADITISTNMARDLGTRIVAAIFFGKEAFTYMTYSPISILVSIPATLLATGYYEFLMRDSLDRIHKGHAKFESGNEGLMRHLSRNTAAAVDDSDTSNIDKSGASRVTKNKSRIFLNILADFSDQSAQYAVNGKALRKVDFVPISANA</sequence>
<feature type="transmembrane region" description="Helical" evidence="8">
    <location>
        <begin position="84"/>
        <end position="110"/>
    </location>
</feature>
<dbReference type="InterPro" id="IPR050363">
    <property type="entry name" value="MIP/Aquaporin"/>
</dbReference>
<dbReference type="GO" id="GO:0005886">
    <property type="term" value="C:plasma membrane"/>
    <property type="evidence" value="ECO:0007669"/>
    <property type="project" value="TreeGrafter"/>
</dbReference>
<evidence type="ECO:0000256" key="6">
    <source>
        <dbReference type="ARBA" id="ARBA00023136"/>
    </source>
</evidence>
<feature type="transmembrane region" description="Helical" evidence="8">
    <location>
        <begin position="283"/>
        <end position="302"/>
    </location>
</feature>
<dbReference type="OrthoDB" id="3222at2759"/>
<keyword evidence="4 7" id="KW-0812">Transmembrane</keyword>
<keyword evidence="6 8" id="KW-0472">Membrane</keyword>
<evidence type="ECO:0000256" key="1">
    <source>
        <dbReference type="ARBA" id="ARBA00004141"/>
    </source>
</evidence>
<keyword evidence="3 7" id="KW-0813">Transport</keyword>
<dbReference type="PANTHER" id="PTHR43829">
    <property type="entry name" value="AQUAPORIN OR AQUAGLYCEROPORIN RELATED"/>
    <property type="match status" value="1"/>
</dbReference>
<evidence type="ECO:0000256" key="4">
    <source>
        <dbReference type="ARBA" id="ARBA00022692"/>
    </source>
</evidence>
<accession>G3JCK4</accession>
<dbReference type="GeneID" id="18164114"/>
<dbReference type="PRINTS" id="PR00783">
    <property type="entry name" value="MINTRINSICP"/>
</dbReference>
<dbReference type="InterPro" id="IPR000425">
    <property type="entry name" value="MIP"/>
</dbReference>
<feature type="transmembrane region" description="Helical" evidence="8">
    <location>
        <begin position="117"/>
        <end position="134"/>
    </location>
</feature>
<dbReference type="KEGG" id="cmt:CCM_02085"/>
<comment type="subcellular location">
    <subcellularLocation>
        <location evidence="1">Membrane</location>
        <topology evidence="1">Multi-pass membrane protein</topology>
    </subcellularLocation>
</comment>
<dbReference type="HOGENOM" id="CLU_020019_6_0_1"/>
<evidence type="ECO:0000256" key="2">
    <source>
        <dbReference type="ARBA" id="ARBA00006175"/>
    </source>
</evidence>
<evidence type="ECO:0000256" key="8">
    <source>
        <dbReference type="SAM" id="Phobius"/>
    </source>
</evidence>
<evidence type="ECO:0000256" key="7">
    <source>
        <dbReference type="RuleBase" id="RU000477"/>
    </source>
</evidence>
<evidence type="ECO:0000313" key="9">
    <source>
        <dbReference type="EMBL" id="EGX93816.1"/>
    </source>
</evidence>
<dbReference type="SUPFAM" id="SSF81338">
    <property type="entry name" value="Aquaporin-like"/>
    <property type="match status" value="1"/>
</dbReference>
<protein>
    <submittedName>
        <fullName evidence="9">Glycerol uptake facilitator, putative</fullName>
    </submittedName>
</protein>
<evidence type="ECO:0000313" key="10">
    <source>
        <dbReference type="Proteomes" id="UP000001610"/>
    </source>
</evidence>
<dbReference type="TCDB" id="1.A.8.9.8">
    <property type="family name" value="the major intrinsic protein (mip) family"/>
</dbReference>
<dbReference type="GO" id="GO:0015254">
    <property type="term" value="F:glycerol channel activity"/>
    <property type="evidence" value="ECO:0007669"/>
    <property type="project" value="TreeGrafter"/>
</dbReference>
<dbReference type="InParanoid" id="G3JCK4"/>
<feature type="transmembrane region" description="Helical" evidence="8">
    <location>
        <begin position="198"/>
        <end position="220"/>
    </location>
</feature>
<dbReference type="OMA" id="ILCSFPN"/>
<dbReference type="PANTHER" id="PTHR43829:SF14">
    <property type="entry name" value="AQUAPORIN 3"/>
    <property type="match status" value="1"/>
</dbReference>
<dbReference type="eggNOG" id="KOG0224">
    <property type="taxonomic scope" value="Eukaryota"/>
</dbReference>
<name>G3JCK4_CORMM</name>
<dbReference type="EMBL" id="JH126400">
    <property type="protein sequence ID" value="EGX93816.1"/>
    <property type="molecule type" value="Genomic_DNA"/>
</dbReference>
<reference evidence="9 10" key="1">
    <citation type="journal article" date="2011" name="Genome Biol.">
        <title>Genome sequence of the insect pathogenic fungus Cordyceps militaris, a valued traditional Chinese medicine.</title>
        <authorList>
            <person name="Zheng P."/>
            <person name="Xia Y."/>
            <person name="Xiao G."/>
            <person name="Xiong C."/>
            <person name="Hu X."/>
            <person name="Zhang S."/>
            <person name="Zheng H."/>
            <person name="Huang Y."/>
            <person name="Zhou Y."/>
            <person name="Wang S."/>
            <person name="Zhao G.P."/>
            <person name="Liu X."/>
            <person name="St Leger R.J."/>
            <person name="Wang C."/>
        </authorList>
    </citation>
    <scope>NUCLEOTIDE SEQUENCE [LARGE SCALE GENOMIC DNA]</scope>
    <source>
        <strain evidence="9 10">CM01</strain>
    </source>
</reference>
<evidence type="ECO:0000256" key="5">
    <source>
        <dbReference type="ARBA" id="ARBA00022989"/>
    </source>
</evidence>
<dbReference type="InterPro" id="IPR023271">
    <property type="entry name" value="Aquaporin-like"/>
</dbReference>
<proteinExistence type="inferred from homology"/>
<dbReference type="Gene3D" id="1.20.1080.10">
    <property type="entry name" value="Glycerol uptake facilitator protein"/>
    <property type="match status" value="1"/>
</dbReference>
<dbReference type="GO" id="GO:0015250">
    <property type="term" value="F:water channel activity"/>
    <property type="evidence" value="ECO:0007669"/>
    <property type="project" value="TreeGrafter"/>
</dbReference>
<gene>
    <name evidence="9" type="ORF">CCM_02085</name>
</gene>
<evidence type="ECO:0000256" key="3">
    <source>
        <dbReference type="ARBA" id="ARBA00022448"/>
    </source>
</evidence>
<keyword evidence="5 8" id="KW-1133">Transmembrane helix</keyword>
<dbReference type="STRING" id="983644.G3JCK4"/>
<dbReference type="Proteomes" id="UP000001610">
    <property type="component" value="Unassembled WGS sequence"/>
</dbReference>
<dbReference type="VEuPathDB" id="FungiDB:CCM_02085"/>
<feature type="transmembrane region" description="Helical" evidence="8">
    <location>
        <begin position="226"/>
        <end position="248"/>
    </location>
</feature>
<dbReference type="Pfam" id="PF00230">
    <property type="entry name" value="MIP"/>
    <property type="match status" value="1"/>
</dbReference>
<feature type="transmembrane region" description="Helical" evidence="8">
    <location>
        <begin position="55"/>
        <end position="78"/>
    </location>
</feature>
<comment type="similarity">
    <text evidence="2 7">Belongs to the MIP/aquaporin (TC 1.A.8) family.</text>
</comment>